<dbReference type="PANTHER" id="PTHR47031">
    <property type="entry name" value="SAP DNA-BINDING DOMAIN-CONTAINING PROTEIN"/>
    <property type="match status" value="1"/>
</dbReference>
<proteinExistence type="predicted"/>
<evidence type="ECO:0000259" key="2">
    <source>
        <dbReference type="PROSITE" id="PS50800"/>
    </source>
</evidence>
<dbReference type="PROSITE" id="PS50800">
    <property type="entry name" value="SAP"/>
    <property type="match status" value="1"/>
</dbReference>
<protein>
    <recommendedName>
        <fullName evidence="2">SAP domain-containing protein</fullName>
    </recommendedName>
</protein>
<feature type="compositionally biased region" description="Basic and acidic residues" evidence="1">
    <location>
        <begin position="234"/>
        <end position="248"/>
    </location>
</feature>
<feature type="compositionally biased region" description="Polar residues" evidence="1">
    <location>
        <begin position="410"/>
        <end position="421"/>
    </location>
</feature>
<accession>A0AAV3NXH8</accession>
<feature type="region of interest" description="Disordered" evidence="1">
    <location>
        <begin position="676"/>
        <end position="698"/>
    </location>
</feature>
<evidence type="ECO:0000256" key="1">
    <source>
        <dbReference type="SAM" id="MobiDB-lite"/>
    </source>
</evidence>
<reference evidence="3 4" key="1">
    <citation type="submission" date="2024-01" db="EMBL/GenBank/DDBJ databases">
        <title>The complete chloroplast genome sequence of Lithospermum erythrorhizon: insights into the phylogenetic relationship among Boraginaceae species and the maternal lineages of purple gromwells.</title>
        <authorList>
            <person name="Okada T."/>
            <person name="Watanabe K."/>
        </authorList>
    </citation>
    <scope>NUCLEOTIDE SEQUENCE [LARGE SCALE GENOMIC DNA]</scope>
</reference>
<gene>
    <name evidence="3" type="ORF">LIER_35789</name>
</gene>
<keyword evidence="4" id="KW-1185">Reference proteome</keyword>
<name>A0AAV3NXH8_LITER</name>
<dbReference type="SMART" id="SM00513">
    <property type="entry name" value="SAP"/>
    <property type="match status" value="1"/>
</dbReference>
<dbReference type="Pfam" id="PF02037">
    <property type="entry name" value="SAP"/>
    <property type="match status" value="1"/>
</dbReference>
<dbReference type="InterPro" id="IPR003034">
    <property type="entry name" value="SAP_dom"/>
</dbReference>
<dbReference type="PANTHER" id="PTHR47031:SF3">
    <property type="entry name" value="SAP DOMAIN-CONTAINING PROTEIN"/>
    <property type="match status" value="1"/>
</dbReference>
<feature type="region of interest" description="Disordered" evidence="1">
    <location>
        <begin position="445"/>
        <end position="539"/>
    </location>
</feature>
<evidence type="ECO:0000313" key="4">
    <source>
        <dbReference type="Proteomes" id="UP001454036"/>
    </source>
</evidence>
<feature type="compositionally biased region" description="Basic and acidic residues" evidence="1">
    <location>
        <begin position="469"/>
        <end position="490"/>
    </location>
</feature>
<dbReference type="Pfam" id="PF16294">
    <property type="entry name" value="RSB_motif"/>
    <property type="match status" value="1"/>
</dbReference>
<feature type="domain" description="SAP" evidence="2">
    <location>
        <begin position="13"/>
        <end position="47"/>
    </location>
</feature>
<dbReference type="Gene3D" id="1.10.720.30">
    <property type="entry name" value="SAP domain"/>
    <property type="match status" value="1"/>
</dbReference>
<sequence length="757" mass="84073">MSTEYPVLDNRPINKWKVTELKEELKRRNLTIKGLKDDLVKRLDEAIRIEREANEAEDCKGPDGGDVGNFEDVKSDSSGVNLSEGGWDHDNKELNQIDQFVVNEMYFDDVSTKCDPAKFLEQEQVFVPSSTTIASDQSYIVTSSTTSDFENKISQITSSERVLFSENAGKGDDVFEYPKKDAFGTSAASSVEVLDSKVTSFMKTDEDEANIDSKEVEVKDLNPKTTVEDDEVEAENKSLESSEADAGHNKAHSSDQVYGEVSANLGFKVKSESFSTDTLTNNKKELKDNLNAANVQLESEFVLQEMVQPLFGRDTRGGGTIYLSDDLTSHSNQTLNGVTGDGPKNFEFSEKNDNEDKVDIPVVGHGFYNEATKKAVDADVLNQMDSAKDASPVYLVSPQKTEPFVEEKSNSAISGEESNLQDGHDFNKTLDVMDGDLLEKVNLDQSSADEMDEDTLDTKLVDSDLNSSKLDESNKEPDAGVGEDLHHITSTDKLQLSNDQKESVTALSEKRKLQDTTKSGSNEPLKRQRKWNAEGQKTADIMNSETPRERVVPLSDRTPTTSLRIDNFVRPFTLKAVHELLEKTGKVSNFWMDHIKTHCYVTFSSAEEAIETRNAVYNLQWPSNGGRLLVADFVDPEEVTLHVEGHSQSAGPSTNAKPSTADVQPLVQPAVPTLQQVPKQPQEPQHPLSRVPPARDPSAVKERLLRVAPPVDDQAEAPMPTLDDLFRRTKATPRIYYLPLTDKEVAAKASRQKRDRQ</sequence>
<evidence type="ECO:0000313" key="3">
    <source>
        <dbReference type="EMBL" id="GAA0143678.1"/>
    </source>
</evidence>
<feature type="region of interest" description="Disordered" evidence="1">
    <location>
        <begin position="401"/>
        <end position="428"/>
    </location>
</feature>
<dbReference type="AlphaFoldDB" id="A0AAV3NXH8"/>
<organism evidence="3 4">
    <name type="scientific">Lithospermum erythrorhizon</name>
    <name type="common">Purple gromwell</name>
    <name type="synonym">Lithospermum officinale var. erythrorhizon</name>
    <dbReference type="NCBI Taxonomy" id="34254"/>
    <lineage>
        <taxon>Eukaryota</taxon>
        <taxon>Viridiplantae</taxon>
        <taxon>Streptophyta</taxon>
        <taxon>Embryophyta</taxon>
        <taxon>Tracheophyta</taxon>
        <taxon>Spermatophyta</taxon>
        <taxon>Magnoliopsida</taxon>
        <taxon>eudicotyledons</taxon>
        <taxon>Gunneridae</taxon>
        <taxon>Pentapetalae</taxon>
        <taxon>asterids</taxon>
        <taxon>lamiids</taxon>
        <taxon>Boraginales</taxon>
        <taxon>Boraginaceae</taxon>
        <taxon>Boraginoideae</taxon>
        <taxon>Lithospermeae</taxon>
        <taxon>Lithospermum</taxon>
    </lineage>
</organism>
<feature type="compositionally biased region" description="Polar residues" evidence="1">
    <location>
        <begin position="491"/>
        <end position="506"/>
    </location>
</feature>
<dbReference type="EMBL" id="BAABME010015926">
    <property type="protein sequence ID" value="GAA0143678.1"/>
    <property type="molecule type" value="Genomic_DNA"/>
</dbReference>
<dbReference type="SUPFAM" id="SSF68906">
    <property type="entry name" value="SAP domain"/>
    <property type="match status" value="1"/>
</dbReference>
<dbReference type="InterPro" id="IPR035979">
    <property type="entry name" value="RBD_domain_sf"/>
</dbReference>
<dbReference type="InterPro" id="IPR034257">
    <property type="entry name" value="Acinus_RRM"/>
</dbReference>
<dbReference type="GO" id="GO:0003676">
    <property type="term" value="F:nucleic acid binding"/>
    <property type="evidence" value="ECO:0007669"/>
    <property type="project" value="InterPro"/>
</dbReference>
<dbReference type="InterPro" id="IPR032552">
    <property type="entry name" value="RSB_motif"/>
</dbReference>
<dbReference type="SUPFAM" id="SSF54928">
    <property type="entry name" value="RNA-binding domain, RBD"/>
    <property type="match status" value="1"/>
</dbReference>
<dbReference type="InterPro" id="IPR036361">
    <property type="entry name" value="SAP_dom_sf"/>
</dbReference>
<feature type="region of interest" description="Disordered" evidence="1">
    <location>
        <begin position="220"/>
        <end position="255"/>
    </location>
</feature>
<dbReference type="Proteomes" id="UP001454036">
    <property type="component" value="Unassembled WGS sequence"/>
</dbReference>
<dbReference type="CDD" id="cd12432">
    <property type="entry name" value="RRM_ACINU"/>
    <property type="match status" value="1"/>
</dbReference>
<comment type="caution">
    <text evidence="3">The sequence shown here is derived from an EMBL/GenBank/DDBJ whole genome shotgun (WGS) entry which is preliminary data.</text>
</comment>